<keyword evidence="8" id="KW-0808">Transferase</keyword>
<name>A0A8C1A7Y0_CYPCA</name>
<keyword evidence="10 19" id="KW-0547">Nucleotide-binding</keyword>
<evidence type="ECO:0000256" key="3">
    <source>
        <dbReference type="ARBA" id="ARBA00006529"/>
    </source>
</evidence>
<evidence type="ECO:0000256" key="2">
    <source>
        <dbReference type="ARBA" id="ARBA00004556"/>
    </source>
</evidence>
<keyword evidence="23" id="KW-1185">Reference proteome</keyword>
<comment type="subcellular location">
    <subcellularLocation>
        <location evidence="2">Cytoplasm</location>
        <location evidence="2">Perinuclear region</location>
    </subcellularLocation>
</comment>
<evidence type="ECO:0000259" key="21">
    <source>
        <dbReference type="PROSITE" id="PS50011"/>
    </source>
</evidence>
<dbReference type="PROSITE" id="PS00107">
    <property type="entry name" value="PROTEIN_KINASE_ATP"/>
    <property type="match status" value="1"/>
</dbReference>
<dbReference type="InterPro" id="IPR008271">
    <property type="entry name" value="Ser/Thr_kinase_AS"/>
</dbReference>
<reference evidence="22" key="2">
    <citation type="submission" date="2025-09" db="UniProtKB">
        <authorList>
            <consortium name="Ensembl"/>
        </authorList>
    </citation>
    <scope>IDENTIFICATION</scope>
</reference>
<evidence type="ECO:0000256" key="18">
    <source>
        <dbReference type="ARBA" id="ARBA00083883"/>
    </source>
</evidence>
<dbReference type="PROSITE" id="PS00108">
    <property type="entry name" value="PROTEIN_KINASE_ST"/>
    <property type="match status" value="1"/>
</dbReference>
<dbReference type="GO" id="GO:0046872">
    <property type="term" value="F:metal ion binding"/>
    <property type="evidence" value="ECO:0007669"/>
    <property type="project" value="UniProtKB-KW"/>
</dbReference>
<dbReference type="PANTHER" id="PTHR48016">
    <property type="entry name" value="MAP KINASE KINASE KINASE SSK2-RELATED-RELATED"/>
    <property type="match status" value="1"/>
</dbReference>
<evidence type="ECO:0000256" key="5">
    <source>
        <dbReference type="ARBA" id="ARBA00022490"/>
    </source>
</evidence>
<dbReference type="Ensembl" id="ENSCCRT00000015345.2">
    <property type="protein sequence ID" value="ENSCCRP00000014052.2"/>
    <property type="gene ID" value="ENSCCRG00000005260.2"/>
</dbReference>
<evidence type="ECO:0000256" key="17">
    <source>
        <dbReference type="ARBA" id="ARBA00069057"/>
    </source>
</evidence>
<feature type="compositionally biased region" description="Basic and acidic residues" evidence="20">
    <location>
        <begin position="80"/>
        <end position="109"/>
    </location>
</feature>
<evidence type="ECO:0000256" key="19">
    <source>
        <dbReference type="PROSITE-ProRule" id="PRU10141"/>
    </source>
</evidence>
<dbReference type="InterPro" id="IPR045801">
    <property type="entry name" value="MEKK4_N"/>
</dbReference>
<accession>A0A8C1A7Y0</accession>
<sequence>LRKVAIKFFPPTCAAIVDGAKMLLKDSSKDVPKQNTEVDESWDEPSQEEETLYSTSPPRTPRQMKRMSNKHQRNSQGSKGKGEKLYLKREGARSVEPSEEHSYKQEKKQRFNQRSNQRDSKKTFEGSFMLDPVTKTSAIGSRNMDPRKPYLSLGMLPVRTHRQTSRTDCPADRLKFFETLRLLLKLTSMSSKKKEKEQRGLENTAFMVQNNEVIWLELQAWHARRSVAEQDLYLYTARQAIPDIINEVLHFKVDYSSLAGTCSTSWGEIDAAAPFSSALECRDHLQRQRVAFDQVKRVMSLLESVEALYPSLQTLQKDYEKYAARDFQGRVQALCLWLNITQDLNQKLRVMGTVLGLRDLSRIGWPIFEIPSPRCSRGNDEDEVDEDETESTATFTADNDGEERTLSEATSDGEQSPCPTPKFSRLLSEEEFLPMDNDTCYFPTAIYRPFVDKALKQMGLRKLILRLHKLMDRSLQRSRTALLKLSRHVSGQVEEEAESGRVSWKELVDMDLPSFRPAFLVLCRVLLNVIHECLKLRLEQRPAGEPSLLSIKQLVRECKEVLKGGLLMKQYYQFMLQGVVTDPQGLQTNANIDEFEEDLHKMLEVYFDYMRSWIQMLQQLPQASHSLKNLLEEEWNFTKVITPYIRGGEAQSGKLFCDIAGMLLKSTGDFLDAGLQKSGNEFWECADDSTASDEIRRSVIETSRSLKELFHEARERASKALGFAKMLRKDLEIAAEFRPTTGVPSLLQALKAKNYVKVQIPGLEELQVFVPCDLMEQRLVILQLLNAAAGKDCSKEPDEIPEDEAYLLMSKHGVGDLTTADAWTEWDGTVLKLVPQMETVDTLRSMKVDNLLLVVMQSAHLVTQRKAFQQSMEELLTLSREQTSSQPLIVSALEQLKNEALQLCIKINTAIDRVDYMFTSEFEAEVEETEKATLQQYYREAMIQGYNFAFEYHKEVVRLMSGEFRRRIGERYIAFARKWMNFVLTKCESGRGTRPRWATQGFDFLQAIEAAFISALPEDDFLSLQALMNECIGHVIGKPHSPVSSILCNFHSTRNSPRPVKVPRCHSDPANPYLFIPPSHADAFSSRSLPCDLRTQLCPPDSFLPHRVSSVHENDRLSSVAAELQFKSLSRHSSPTEDREEPSYPKADPSSTARRSWELRNFISQSKDTAARQSPMEAVRRSIRIFDDKHYVLMRQRNIIGQVCNTPKSYDNVMHVGLRKVTFKWQRGNKIGEGQYGKVYTCINVDTGELMAMKEIRFQPNDHKTIKETADELKIFEGIKHPNLVRYFGVELHREEMYIFMEYCDEGTLEEVSRLGLQEHVIRLYSKQITTAINVLHEHGIVHRDIKGANIFLTSSGLIKLGDFGCSVKLKNNAQTMPGEVNSTLGTAAYMAPEVITRAKGEGHGRAADIWSLGCVLIEMVTGKRPWHEYEHNFQIMYKVGMGHKPPIPEKLSTEGKDFLVHCLESEPKRRWTASALLDHTFVKVCTDEE</sequence>
<evidence type="ECO:0000256" key="15">
    <source>
        <dbReference type="ARBA" id="ARBA00048329"/>
    </source>
</evidence>
<dbReference type="GO" id="GO:0005524">
    <property type="term" value="F:ATP binding"/>
    <property type="evidence" value="ECO:0007669"/>
    <property type="project" value="UniProtKB-UniRule"/>
</dbReference>
<evidence type="ECO:0000256" key="12">
    <source>
        <dbReference type="ARBA" id="ARBA00022840"/>
    </source>
</evidence>
<dbReference type="CDD" id="cd06626">
    <property type="entry name" value="STKc_MEKK4"/>
    <property type="match status" value="1"/>
</dbReference>
<feature type="compositionally biased region" description="Acidic residues" evidence="20">
    <location>
        <begin position="37"/>
        <end position="51"/>
    </location>
</feature>
<feature type="compositionally biased region" description="Basic and acidic residues" evidence="20">
    <location>
        <begin position="1134"/>
        <end position="1143"/>
    </location>
</feature>
<keyword evidence="13" id="KW-0460">Magnesium</keyword>
<keyword evidence="5" id="KW-0963">Cytoplasm</keyword>
<evidence type="ECO:0000256" key="20">
    <source>
        <dbReference type="SAM" id="MobiDB-lite"/>
    </source>
</evidence>
<feature type="region of interest" description="Disordered" evidence="20">
    <location>
        <begin position="26"/>
        <end position="127"/>
    </location>
</feature>
<feature type="compositionally biased region" description="Acidic residues" evidence="20">
    <location>
        <begin position="380"/>
        <end position="390"/>
    </location>
</feature>
<dbReference type="GeneTree" id="ENSGT00940000165701"/>
<feature type="region of interest" description="Disordered" evidence="20">
    <location>
        <begin position="374"/>
        <end position="419"/>
    </location>
</feature>
<dbReference type="InterPro" id="IPR011009">
    <property type="entry name" value="Kinase-like_dom_sf"/>
</dbReference>
<comment type="cofactor">
    <cofactor evidence="1">
        <name>Mg(2+)</name>
        <dbReference type="ChEBI" id="CHEBI:18420"/>
    </cofactor>
</comment>
<evidence type="ECO:0000256" key="7">
    <source>
        <dbReference type="ARBA" id="ARBA00022553"/>
    </source>
</evidence>
<proteinExistence type="inferred from homology"/>
<evidence type="ECO:0000256" key="4">
    <source>
        <dbReference type="ARBA" id="ARBA00012406"/>
    </source>
</evidence>
<dbReference type="GO" id="GO:0004709">
    <property type="term" value="F:MAP kinase kinase kinase activity"/>
    <property type="evidence" value="ECO:0007669"/>
    <property type="project" value="UniProtKB-EC"/>
</dbReference>
<evidence type="ECO:0000256" key="8">
    <source>
        <dbReference type="ARBA" id="ARBA00022679"/>
    </source>
</evidence>
<keyword evidence="9" id="KW-0479">Metal-binding</keyword>
<dbReference type="PANTHER" id="PTHR48016:SF32">
    <property type="entry name" value="MITOGEN-ACTIVATED PROTEIN KINASE KINASE KINASE 4"/>
    <property type="match status" value="1"/>
</dbReference>
<feature type="binding site" evidence="19">
    <location>
        <position position="1254"/>
    </location>
    <ligand>
        <name>ATP</name>
        <dbReference type="ChEBI" id="CHEBI:30616"/>
    </ligand>
</feature>
<keyword evidence="12 19" id="KW-0067">ATP-binding</keyword>
<evidence type="ECO:0000256" key="16">
    <source>
        <dbReference type="ARBA" id="ARBA00060115"/>
    </source>
</evidence>
<feature type="domain" description="Protein kinase" evidence="21">
    <location>
        <begin position="1225"/>
        <end position="1483"/>
    </location>
</feature>
<dbReference type="PROSITE" id="PS50011">
    <property type="entry name" value="PROTEIN_KINASE_DOM"/>
    <property type="match status" value="1"/>
</dbReference>
<comment type="catalytic activity">
    <reaction evidence="15">
        <text>L-seryl-[protein] + ATP = O-phospho-L-seryl-[protein] + ADP + H(+)</text>
        <dbReference type="Rhea" id="RHEA:17989"/>
        <dbReference type="Rhea" id="RHEA-COMP:9863"/>
        <dbReference type="Rhea" id="RHEA-COMP:11604"/>
        <dbReference type="ChEBI" id="CHEBI:15378"/>
        <dbReference type="ChEBI" id="CHEBI:29999"/>
        <dbReference type="ChEBI" id="CHEBI:30616"/>
        <dbReference type="ChEBI" id="CHEBI:83421"/>
        <dbReference type="ChEBI" id="CHEBI:456216"/>
        <dbReference type="EC" id="2.7.11.25"/>
    </reaction>
</comment>
<evidence type="ECO:0000256" key="11">
    <source>
        <dbReference type="ARBA" id="ARBA00022777"/>
    </source>
</evidence>
<evidence type="ECO:0000256" key="1">
    <source>
        <dbReference type="ARBA" id="ARBA00001946"/>
    </source>
</evidence>
<evidence type="ECO:0000256" key="6">
    <source>
        <dbReference type="ARBA" id="ARBA00022527"/>
    </source>
</evidence>
<dbReference type="InterPro" id="IPR050538">
    <property type="entry name" value="MAP_kinase_kinase_kinase"/>
</dbReference>
<dbReference type="SUPFAM" id="SSF56112">
    <property type="entry name" value="Protein kinase-like (PK-like)"/>
    <property type="match status" value="1"/>
</dbReference>
<comment type="similarity">
    <text evidence="3">Belongs to the protein kinase superfamily. STE Ser/Thr protein kinase family. MAP kinase kinase kinase subfamily.</text>
</comment>
<dbReference type="GO" id="GO:0048471">
    <property type="term" value="C:perinuclear region of cytoplasm"/>
    <property type="evidence" value="ECO:0007669"/>
    <property type="project" value="UniProtKB-SubCell"/>
</dbReference>
<dbReference type="EC" id="2.7.11.25" evidence="4"/>
<dbReference type="FunFam" id="1.10.510.10:FF:000122">
    <property type="entry name" value="Mitogen-activated protein kinase kinase kinase 4"/>
    <property type="match status" value="1"/>
</dbReference>
<keyword evidence="11" id="KW-0418">Kinase</keyword>
<dbReference type="InterPro" id="IPR017441">
    <property type="entry name" value="Protein_kinase_ATP_BS"/>
</dbReference>
<dbReference type="SMART" id="SM00220">
    <property type="entry name" value="S_TKc"/>
    <property type="match status" value="1"/>
</dbReference>
<dbReference type="Pfam" id="PF00069">
    <property type="entry name" value="Pkinase"/>
    <property type="match status" value="1"/>
</dbReference>
<evidence type="ECO:0000256" key="10">
    <source>
        <dbReference type="ARBA" id="ARBA00022741"/>
    </source>
</evidence>
<dbReference type="Proteomes" id="UP001108240">
    <property type="component" value="Unplaced"/>
</dbReference>
<comment type="function">
    <text evidence="16">Component of a protein kinase signal transduction cascade. Activates the CSBP2, P38 and JNK MAPK pathways, but not the ERK pathway. Specifically phosphorylates and activates MAP2K4 and MAP2K6.</text>
</comment>
<evidence type="ECO:0000313" key="23">
    <source>
        <dbReference type="Proteomes" id="UP001108240"/>
    </source>
</evidence>
<protein>
    <recommendedName>
        <fullName evidence="17">Mitogen-activated protein kinase kinase kinase 4</fullName>
        <ecNumber evidence="4">2.7.11.25</ecNumber>
    </recommendedName>
    <alternativeName>
        <fullName evidence="18">MAPK/ERK kinase kinase 4</fullName>
    </alternativeName>
</protein>
<evidence type="ECO:0000256" key="13">
    <source>
        <dbReference type="ARBA" id="ARBA00022842"/>
    </source>
</evidence>
<keyword evidence="7" id="KW-0597">Phosphoprotein</keyword>
<dbReference type="InterPro" id="IPR000719">
    <property type="entry name" value="Prot_kinase_dom"/>
</dbReference>
<evidence type="ECO:0000256" key="14">
    <source>
        <dbReference type="ARBA" id="ARBA00047559"/>
    </source>
</evidence>
<feature type="compositionally biased region" description="Basic residues" evidence="20">
    <location>
        <begin position="62"/>
        <end position="73"/>
    </location>
</feature>
<reference evidence="22" key="1">
    <citation type="submission" date="2025-08" db="UniProtKB">
        <authorList>
            <consortium name="Ensembl"/>
        </authorList>
    </citation>
    <scope>IDENTIFICATION</scope>
</reference>
<feature type="region of interest" description="Disordered" evidence="20">
    <location>
        <begin position="1128"/>
        <end position="1155"/>
    </location>
</feature>
<organism evidence="22 23">
    <name type="scientific">Cyprinus carpio carpio</name>
    <dbReference type="NCBI Taxonomy" id="630221"/>
    <lineage>
        <taxon>Eukaryota</taxon>
        <taxon>Metazoa</taxon>
        <taxon>Chordata</taxon>
        <taxon>Craniata</taxon>
        <taxon>Vertebrata</taxon>
        <taxon>Euteleostomi</taxon>
        <taxon>Actinopterygii</taxon>
        <taxon>Neopterygii</taxon>
        <taxon>Teleostei</taxon>
        <taxon>Ostariophysi</taxon>
        <taxon>Cypriniformes</taxon>
        <taxon>Cyprinidae</taxon>
        <taxon>Cyprininae</taxon>
        <taxon>Cyprinus</taxon>
    </lineage>
</organism>
<dbReference type="Pfam" id="PF19431">
    <property type="entry name" value="MEKK4_N"/>
    <property type="match status" value="1"/>
</dbReference>
<keyword evidence="6" id="KW-0723">Serine/threonine-protein kinase</keyword>
<evidence type="ECO:0000256" key="9">
    <source>
        <dbReference type="ARBA" id="ARBA00022723"/>
    </source>
</evidence>
<evidence type="ECO:0000313" key="22">
    <source>
        <dbReference type="Ensembl" id="ENSCCRP00000014052.2"/>
    </source>
</evidence>
<dbReference type="Gene3D" id="1.10.510.10">
    <property type="entry name" value="Transferase(Phosphotransferase) domain 1"/>
    <property type="match status" value="1"/>
</dbReference>
<comment type="catalytic activity">
    <reaction evidence="14">
        <text>L-threonyl-[protein] + ATP = O-phospho-L-threonyl-[protein] + ADP + H(+)</text>
        <dbReference type="Rhea" id="RHEA:46608"/>
        <dbReference type="Rhea" id="RHEA-COMP:11060"/>
        <dbReference type="Rhea" id="RHEA-COMP:11605"/>
        <dbReference type="ChEBI" id="CHEBI:15378"/>
        <dbReference type="ChEBI" id="CHEBI:30013"/>
        <dbReference type="ChEBI" id="CHEBI:30616"/>
        <dbReference type="ChEBI" id="CHEBI:61977"/>
        <dbReference type="ChEBI" id="CHEBI:456216"/>
        <dbReference type="EC" id="2.7.11.25"/>
    </reaction>
</comment>